<dbReference type="Proteomes" id="UP001501585">
    <property type="component" value="Unassembled WGS sequence"/>
</dbReference>
<name>A0ABP5EUF9_9ACTN</name>
<reference evidence="2" key="1">
    <citation type="journal article" date="2019" name="Int. J. Syst. Evol. Microbiol.">
        <title>The Global Catalogue of Microorganisms (GCM) 10K type strain sequencing project: providing services to taxonomists for standard genome sequencing and annotation.</title>
        <authorList>
            <consortium name="The Broad Institute Genomics Platform"/>
            <consortium name="The Broad Institute Genome Sequencing Center for Infectious Disease"/>
            <person name="Wu L."/>
            <person name="Ma J."/>
        </authorList>
    </citation>
    <scope>NUCLEOTIDE SEQUENCE [LARGE SCALE GENOMIC DNA]</scope>
    <source>
        <strain evidence="2">JCM 15313</strain>
    </source>
</reference>
<evidence type="ECO:0008006" key="3">
    <source>
        <dbReference type="Google" id="ProtNLM"/>
    </source>
</evidence>
<dbReference type="EMBL" id="BAAAPC010000016">
    <property type="protein sequence ID" value="GAA2005867.1"/>
    <property type="molecule type" value="Genomic_DNA"/>
</dbReference>
<comment type="caution">
    <text evidence="1">The sequence shown here is derived from an EMBL/GenBank/DDBJ whole genome shotgun (WGS) entry which is preliminary data.</text>
</comment>
<dbReference type="SUPFAM" id="SSF88723">
    <property type="entry name" value="PIN domain-like"/>
    <property type="match status" value="1"/>
</dbReference>
<sequence>MRGTLVLDSAGLSGYIEGSRKVMLLIDAAHEEDRGLVISAATIIEAQHAKVSTARMNWVLSRIRVEDVTKESARAAAALLKEADLHGHRCAIDAMVAEAALRQPRPVALITSDPDDMSRLCGRSVDLVAV</sequence>
<protein>
    <recommendedName>
        <fullName evidence="3">DNA-binding protein</fullName>
    </recommendedName>
</protein>
<gene>
    <name evidence="1" type="ORF">GCM10009799_36670</name>
</gene>
<dbReference type="RefSeq" id="WP_344164057.1">
    <property type="nucleotide sequence ID" value="NZ_BAAAPC010000016.1"/>
</dbReference>
<evidence type="ECO:0000313" key="1">
    <source>
        <dbReference type="EMBL" id="GAA2005867.1"/>
    </source>
</evidence>
<organism evidence="1 2">
    <name type="scientific">Nocardiopsis rhodophaea</name>
    <dbReference type="NCBI Taxonomy" id="280238"/>
    <lineage>
        <taxon>Bacteria</taxon>
        <taxon>Bacillati</taxon>
        <taxon>Actinomycetota</taxon>
        <taxon>Actinomycetes</taxon>
        <taxon>Streptosporangiales</taxon>
        <taxon>Nocardiopsidaceae</taxon>
        <taxon>Nocardiopsis</taxon>
    </lineage>
</organism>
<accession>A0ABP5EUF9</accession>
<proteinExistence type="predicted"/>
<dbReference type="Gene3D" id="3.40.50.1010">
    <property type="entry name" value="5'-nuclease"/>
    <property type="match status" value="1"/>
</dbReference>
<evidence type="ECO:0000313" key="2">
    <source>
        <dbReference type="Proteomes" id="UP001501585"/>
    </source>
</evidence>
<keyword evidence="2" id="KW-1185">Reference proteome</keyword>
<dbReference type="InterPro" id="IPR029060">
    <property type="entry name" value="PIN-like_dom_sf"/>
</dbReference>